<evidence type="ECO:0000313" key="1">
    <source>
        <dbReference type="EMBL" id="CEK09706.1"/>
    </source>
</evidence>
<dbReference type="AlphaFoldDB" id="A0A0A8UQD0"/>
<gene>
    <name evidence="1" type="ORF">LHA_0616</name>
</gene>
<dbReference type="HOGENOM" id="CLU_965739_0_0_6"/>
<dbReference type="RefSeq" id="WP_045105191.1">
    <property type="nucleotide sequence ID" value="NZ_LN681225.1"/>
</dbReference>
<dbReference type="OrthoDB" id="5652468at2"/>
<accession>A0A0A8UQD0</accession>
<dbReference type="KEGG" id="lha:LHA_0616"/>
<evidence type="ECO:0000313" key="2">
    <source>
        <dbReference type="Proteomes" id="UP000032803"/>
    </source>
</evidence>
<organism evidence="1 2">
    <name type="scientific">Legionella hackeliae</name>
    <dbReference type="NCBI Taxonomy" id="449"/>
    <lineage>
        <taxon>Bacteria</taxon>
        <taxon>Pseudomonadati</taxon>
        <taxon>Pseudomonadota</taxon>
        <taxon>Gammaproteobacteria</taxon>
        <taxon>Legionellales</taxon>
        <taxon>Legionellaceae</taxon>
        <taxon>Legionella</taxon>
    </lineage>
</organism>
<dbReference type="EMBL" id="LN681225">
    <property type="protein sequence ID" value="CEK09706.1"/>
    <property type="molecule type" value="Genomic_DNA"/>
</dbReference>
<keyword evidence="2" id="KW-1185">Reference proteome</keyword>
<dbReference type="Proteomes" id="UP000032803">
    <property type="component" value="Chromosome I"/>
</dbReference>
<dbReference type="PATRIC" id="fig|449.7.peg.2714"/>
<sequence>MTISSYELNYFYNGLNLTAKTAYEGKKEEVDQLISDGGALADAAYGYAWGEHHTLVKNILDAHPELIEYAVTGYARAGNKEKIAEFSKQEALKHALVYGFALAGDETQIRAALNARNGTKYLPDIIKGLASANHMELLLNLAMSTKFYPIALRAAAKSGHVSLVKALLDQLSIDFDKLSKPLEIEIKTALGYVLQGYSEGRHFLEAAELLNLGVNPMFCLNSLENGQGKLDATDASYLLSAIKNPKLQDSMKELMESQCGLNLETLNSELTFKTIEPYWQHTAFNHHQ</sequence>
<protein>
    <submittedName>
        <fullName evidence="1">Uncharacterized protein</fullName>
    </submittedName>
</protein>
<proteinExistence type="predicted"/>
<reference evidence="2" key="1">
    <citation type="submission" date="2014-09" db="EMBL/GenBank/DDBJ databases">
        <authorList>
            <person name="Gomez-Valero L."/>
        </authorList>
    </citation>
    <scope>NUCLEOTIDE SEQUENCE [LARGE SCALE GENOMIC DNA]</scope>
    <source>
        <strain evidence="2">ATCC35250</strain>
    </source>
</reference>
<name>A0A0A8UQD0_LEGHA</name>